<organism evidence="1 2">
    <name type="scientific">Porites evermanni</name>
    <dbReference type="NCBI Taxonomy" id="104178"/>
    <lineage>
        <taxon>Eukaryota</taxon>
        <taxon>Metazoa</taxon>
        <taxon>Cnidaria</taxon>
        <taxon>Anthozoa</taxon>
        <taxon>Hexacorallia</taxon>
        <taxon>Scleractinia</taxon>
        <taxon>Fungiina</taxon>
        <taxon>Poritidae</taxon>
        <taxon>Porites</taxon>
    </lineage>
</organism>
<evidence type="ECO:0000313" key="1">
    <source>
        <dbReference type="EMBL" id="CAH3194399.1"/>
    </source>
</evidence>
<evidence type="ECO:0000313" key="2">
    <source>
        <dbReference type="Proteomes" id="UP001159427"/>
    </source>
</evidence>
<keyword evidence="2" id="KW-1185">Reference proteome</keyword>
<dbReference type="Proteomes" id="UP001159427">
    <property type="component" value="Unassembled WGS sequence"/>
</dbReference>
<name>A0ABN8SSD9_9CNID</name>
<gene>
    <name evidence="1" type="ORF">PEVE_00027733</name>
</gene>
<evidence type="ECO:0008006" key="3">
    <source>
        <dbReference type="Google" id="ProtNLM"/>
    </source>
</evidence>
<dbReference type="EMBL" id="CALNXI010003819">
    <property type="protein sequence ID" value="CAH3194399.1"/>
    <property type="molecule type" value="Genomic_DNA"/>
</dbReference>
<comment type="caution">
    <text evidence="1">The sequence shown here is derived from an EMBL/GenBank/DDBJ whole genome shotgun (WGS) entry which is preliminary data.</text>
</comment>
<protein>
    <recommendedName>
        <fullName evidence="3">Retrotransposon gag domain-containing protein</fullName>
    </recommendedName>
</protein>
<accession>A0ABN8SSD9</accession>
<reference evidence="1 2" key="1">
    <citation type="submission" date="2022-05" db="EMBL/GenBank/DDBJ databases">
        <authorList>
            <consortium name="Genoscope - CEA"/>
            <person name="William W."/>
        </authorList>
    </citation>
    <scope>NUCLEOTIDE SEQUENCE [LARGE SCALE GENOMIC DNA]</scope>
</reference>
<proteinExistence type="predicted"/>
<sequence length="145" mass="17013">MEGEYIRALTELTQKLLNKDVNINKFHGYENEDINRWFEKLELILDSKGIRMDVPAAITQLINNLAGPVETFMFELPPDERGDYDTLKQALVKRYSTKDRAWVKRRRLVARRQGPNELLSDYINDMHELFSGLNMAEVDKVTYFT</sequence>